<gene>
    <name evidence="1" type="ORF">B296_00043175</name>
</gene>
<proteinExistence type="predicted"/>
<dbReference type="AlphaFoldDB" id="A0A426XA78"/>
<name>A0A426XA78_ENSVE</name>
<reference evidence="1 2" key="1">
    <citation type="journal article" date="2014" name="Agronomy (Basel)">
        <title>A Draft Genome Sequence for Ensete ventricosum, the Drought-Tolerant Tree Against Hunger.</title>
        <authorList>
            <person name="Harrison J."/>
            <person name="Moore K.A."/>
            <person name="Paszkiewicz K."/>
            <person name="Jones T."/>
            <person name="Grant M."/>
            <person name="Ambacheew D."/>
            <person name="Muzemil S."/>
            <person name="Studholme D.J."/>
        </authorList>
    </citation>
    <scope>NUCLEOTIDE SEQUENCE [LARGE SCALE GENOMIC DNA]</scope>
</reference>
<protein>
    <submittedName>
        <fullName evidence="1">Uncharacterized protein</fullName>
    </submittedName>
</protein>
<evidence type="ECO:0000313" key="2">
    <source>
        <dbReference type="Proteomes" id="UP000287651"/>
    </source>
</evidence>
<dbReference type="EMBL" id="AMZH03023694">
    <property type="protein sequence ID" value="RRT36372.1"/>
    <property type="molecule type" value="Genomic_DNA"/>
</dbReference>
<sequence>MDPWNDMIMLLPLQKFIYLTSIQGKSCASTPYSIFYVDFFDAAWALHQVPFKSLLDLH</sequence>
<comment type="caution">
    <text evidence="1">The sequence shown here is derived from an EMBL/GenBank/DDBJ whole genome shotgun (WGS) entry which is preliminary data.</text>
</comment>
<evidence type="ECO:0000313" key="1">
    <source>
        <dbReference type="EMBL" id="RRT36372.1"/>
    </source>
</evidence>
<accession>A0A426XA78</accession>
<dbReference type="Proteomes" id="UP000287651">
    <property type="component" value="Unassembled WGS sequence"/>
</dbReference>
<organism evidence="1 2">
    <name type="scientific">Ensete ventricosum</name>
    <name type="common">Abyssinian banana</name>
    <name type="synonym">Musa ensete</name>
    <dbReference type="NCBI Taxonomy" id="4639"/>
    <lineage>
        <taxon>Eukaryota</taxon>
        <taxon>Viridiplantae</taxon>
        <taxon>Streptophyta</taxon>
        <taxon>Embryophyta</taxon>
        <taxon>Tracheophyta</taxon>
        <taxon>Spermatophyta</taxon>
        <taxon>Magnoliopsida</taxon>
        <taxon>Liliopsida</taxon>
        <taxon>Zingiberales</taxon>
        <taxon>Musaceae</taxon>
        <taxon>Ensete</taxon>
    </lineage>
</organism>